<gene>
    <name evidence="1" type="ORF">SIN_0056</name>
</gene>
<comment type="caution">
    <text evidence="1">The sequence shown here is derived from an EMBL/GenBank/DDBJ whole genome shotgun (WGS) entry which is preliminary data.</text>
</comment>
<dbReference type="EMBL" id="AEDY01000010">
    <property type="protein sequence ID" value="EFO55182.1"/>
    <property type="molecule type" value="Genomic_DNA"/>
</dbReference>
<sequence length="132" mass="15572">MSTADFVFIESKDPIFLDLQAFCTALREKFPGILIRERTNPEEAYSLSWDYQSPQLTLESSLSSKKNVFVIDYFDSTNRLQDYASYIICLRQWFPSNLKVSFCDEGYEYVFELPSDLSQKEFENYLRTSFDE</sequence>
<reference evidence="1" key="1">
    <citation type="submission" date="2010-09" db="EMBL/GenBank/DDBJ databases">
        <authorList>
            <person name="Daugherty S.C."/>
            <person name="Kilian M."/>
            <person name="Tettelin H."/>
        </authorList>
    </citation>
    <scope>NUCLEOTIDE SEQUENCE [LARGE SCALE GENOMIC DNA]</scope>
    <source>
        <strain evidence="1">SK1302</strain>
    </source>
</reference>
<organism evidence="1">
    <name type="scientific">Streptococcus infantis SK1302</name>
    <dbReference type="NCBI Taxonomy" id="871237"/>
    <lineage>
        <taxon>Bacteria</taxon>
        <taxon>Bacillati</taxon>
        <taxon>Bacillota</taxon>
        <taxon>Bacilli</taxon>
        <taxon>Lactobacillales</taxon>
        <taxon>Streptococcaceae</taxon>
        <taxon>Streptococcus</taxon>
    </lineage>
</organism>
<proteinExistence type="predicted"/>
<name>A0ABN0B7C0_9STRE</name>
<accession>A0ABN0B7C0</accession>
<evidence type="ECO:0000313" key="1">
    <source>
        <dbReference type="EMBL" id="EFO55182.1"/>
    </source>
</evidence>
<protein>
    <submittedName>
        <fullName evidence="1">Uncharacterized protein</fullName>
    </submittedName>
</protein>